<dbReference type="PANTHER" id="PTHR46822">
    <property type="entry name" value="COILED-COIL ALPHA-HELICAL ROD PROTEIN 1"/>
    <property type="match status" value="1"/>
</dbReference>
<evidence type="ECO:0000256" key="11">
    <source>
        <dbReference type="SAM" id="Coils"/>
    </source>
</evidence>
<dbReference type="GO" id="GO:0006611">
    <property type="term" value="P:protein export from nucleus"/>
    <property type="evidence" value="ECO:0007669"/>
    <property type="project" value="TreeGrafter"/>
</dbReference>
<keyword evidence="7" id="KW-0221">Differentiation</keyword>
<evidence type="ECO:0000256" key="4">
    <source>
        <dbReference type="ARBA" id="ARBA00016468"/>
    </source>
</evidence>
<dbReference type="Pfam" id="PF07111">
    <property type="entry name" value="HCR"/>
    <property type="match status" value="1"/>
</dbReference>
<evidence type="ECO:0000256" key="6">
    <source>
        <dbReference type="ARBA" id="ARBA00022490"/>
    </source>
</evidence>
<reference evidence="13 14" key="1">
    <citation type="journal article" date="2018" name="Nat. Ecol. Evol.">
        <title>Shark genomes provide insights into elasmobranch evolution and the origin of vertebrates.</title>
        <authorList>
            <person name="Hara Y"/>
            <person name="Yamaguchi K"/>
            <person name="Onimaru K"/>
            <person name="Kadota M"/>
            <person name="Koyanagi M"/>
            <person name="Keeley SD"/>
            <person name="Tatsumi K"/>
            <person name="Tanaka K"/>
            <person name="Motone F"/>
            <person name="Kageyama Y"/>
            <person name="Nozu R"/>
            <person name="Adachi N"/>
            <person name="Nishimura O"/>
            <person name="Nakagawa R"/>
            <person name="Tanegashima C"/>
            <person name="Kiyatake I"/>
            <person name="Matsumoto R"/>
            <person name="Murakumo K"/>
            <person name="Nishida K"/>
            <person name="Terakita A"/>
            <person name="Kuratani S"/>
            <person name="Sato K"/>
            <person name="Hyodo S Kuraku.S."/>
        </authorList>
    </citation>
    <scope>NUCLEOTIDE SEQUENCE [LARGE SCALE GENOMIC DNA]</scope>
</reference>
<organism evidence="13 14">
    <name type="scientific">Chiloscyllium punctatum</name>
    <name type="common">Brownbanded bambooshark</name>
    <name type="synonym">Hemiscyllium punctatum</name>
    <dbReference type="NCBI Taxonomy" id="137246"/>
    <lineage>
        <taxon>Eukaryota</taxon>
        <taxon>Metazoa</taxon>
        <taxon>Chordata</taxon>
        <taxon>Craniata</taxon>
        <taxon>Vertebrata</taxon>
        <taxon>Chondrichthyes</taxon>
        <taxon>Elasmobranchii</taxon>
        <taxon>Galeomorphii</taxon>
        <taxon>Galeoidea</taxon>
        <taxon>Orectolobiformes</taxon>
        <taxon>Hemiscylliidae</taxon>
        <taxon>Chiloscyllium</taxon>
    </lineage>
</organism>
<keyword evidence="9" id="KW-0539">Nucleus</keyword>
<comment type="subcellular location">
    <subcellularLocation>
        <location evidence="3">Cytoplasm</location>
    </subcellularLocation>
    <subcellularLocation>
        <location evidence="2">Nucleus</location>
    </subcellularLocation>
</comment>
<keyword evidence="6" id="KW-0963">Cytoplasm</keyword>
<dbReference type="EMBL" id="BEZZ01002129">
    <property type="protein sequence ID" value="GCC21236.1"/>
    <property type="molecule type" value="Genomic_DNA"/>
</dbReference>
<evidence type="ECO:0000256" key="9">
    <source>
        <dbReference type="ARBA" id="ARBA00023242"/>
    </source>
</evidence>
<evidence type="ECO:0000256" key="1">
    <source>
        <dbReference type="ARBA" id="ARBA00003936"/>
    </source>
</evidence>
<protein>
    <recommendedName>
        <fullName evidence="4">Coiled-coil alpha-helical rod protein 1</fullName>
    </recommendedName>
    <alternativeName>
        <fullName evidence="10">Alpha-helical coiled-coil rod protein</fullName>
    </alternativeName>
</protein>
<evidence type="ECO:0000256" key="10">
    <source>
        <dbReference type="ARBA" id="ARBA00031932"/>
    </source>
</evidence>
<evidence type="ECO:0000256" key="2">
    <source>
        <dbReference type="ARBA" id="ARBA00004123"/>
    </source>
</evidence>
<feature type="region of interest" description="Disordered" evidence="12">
    <location>
        <begin position="28"/>
        <end position="49"/>
    </location>
</feature>
<dbReference type="InterPro" id="IPR009800">
    <property type="entry name" value="HCR"/>
</dbReference>
<dbReference type="GO" id="GO:0005814">
    <property type="term" value="C:centriole"/>
    <property type="evidence" value="ECO:0007669"/>
    <property type="project" value="TreeGrafter"/>
</dbReference>
<sequence length="601" mass="68970">LGGRRCQEPVSGGRLFLGHRSLTVSGAMSARSRRQLEPGLEPPAAFSGRHHEAEGLIPPSHFEVRCPGPPAVNTDPWAALSKATKDILELRRENERLRELQSASNRDMPRGRAGGEMDKVCSRARVSELEEELRQSREKGQREAAHFREKLEAVTQERDTLQEDLRKTKLESESQNSVITQLRTYIGQLVPDEKQLEESRQEKEQLNNKVQHLEKEREALKVTAELMNIRLRSLNDILTIQESESSRKPKQGVLEGENVKRLPLVTRWREKVFTLMVQLKSQEISHANDINQLHVKLANLEEGLRVKEQEQALLLHSFEDRTAEMNMERVQNQTLREELASAQSDTVRFQGNAERAENTLCHFKEVVSSFYQRFLEQETEQRKALCRLGNLGQRVTFANKRIDTIHGLLARKDAILRLQLQEKRGGAGSDTGRRSHEDLEKELEMLNRERDQLAAELKKTSQLIEKKVTEARLKCDSELKDHLVVRGQLEEALEERTQCQQRLTEELRECQKELADSQGATESLRIELTQQQQKYEQALAGKVEEAEQRLAEQLSEMEKQLNEARRGHTKAAFSAVQSKFTRMIPVWEGLSYGQRLNRSGV</sequence>
<comment type="function">
    <text evidence="1">May be a regulator of keratinocyte proliferation or differentiation.</text>
</comment>
<dbReference type="GO" id="GO:0030154">
    <property type="term" value="P:cell differentiation"/>
    <property type="evidence" value="ECO:0007669"/>
    <property type="project" value="UniProtKB-KW"/>
</dbReference>
<dbReference type="GO" id="GO:0005737">
    <property type="term" value="C:cytoplasm"/>
    <property type="evidence" value="ECO:0007669"/>
    <property type="project" value="UniProtKB-SubCell"/>
</dbReference>
<feature type="coiled-coil region" evidence="11">
    <location>
        <begin position="80"/>
        <end position="230"/>
    </location>
</feature>
<feature type="non-terminal residue" evidence="13">
    <location>
        <position position="1"/>
    </location>
</feature>
<keyword evidence="8 11" id="KW-0175">Coiled coil</keyword>
<dbReference type="STRING" id="137246.A0A401RSY5"/>
<feature type="coiled-coil region" evidence="11">
    <location>
        <begin position="290"/>
        <end position="345"/>
    </location>
</feature>
<gene>
    <name evidence="13" type="ORF">chiPu_0019703</name>
</gene>
<dbReference type="OMA" id="QEINHAN"/>
<keyword evidence="14" id="KW-1185">Reference proteome</keyword>
<dbReference type="Proteomes" id="UP000287033">
    <property type="component" value="Unassembled WGS sequence"/>
</dbReference>
<evidence type="ECO:0000313" key="14">
    <source>
        <dbReference type="Proteomes" id="UP000287033"/>
    </source>
</evidence>
<dbReference type="OrthoDB" id="193258at2759"/>
<accession>A0A401RSY5</accession>
<keyword evidence="5" id="KW-0217">Developmental protein</keyword>
<feature type="coiled-coil region" evidence="11">
    <location>
        <begin position="489"/>
        <end position="567"/>
    </location>
</feature>
<evidence type="ECO:0000256" key="3">
    <source>
        <dbReference type="ARBA" id="ARBA00004496"/>
    </source>
</evidence>
<evidence type="ECO:0000256" key="8">
    <source>
        <dbReference type="ARBA" id="ARBA00023054"/>
    </source>
</evidence>
<evidence type="ECO:0000256" key="12">
    <source>
        <dbReference type="SAM" id="MobiDB-lite"/>
    </source>
</evidence>
<evidence type="ECO:0000256" key="5">
    <source>
        <dbReference type="ARBA" id="ARBA00022473"/>
    </source>
</evidence>
<dbReference type="AlphaFoldDB" id="A0A401RSY5"/>
<comment type="caution">
    <text evidence="13">The sequence shown here is derived from an EMBL/GenBank/DDBJ whole genome shotgun (WGS) entry which is preliminary data.</text>
</comment>
<dbReference type="PANTHER" id="PTHR46822:SF1">
    <property type="entry name" value="COILED-COIL ALPHA-HELICAL ROD PROTEIN 1"/>
    <property type="match status" value="1"/>
</dbReference>
<evidence type="ECO:0000313" key="13">
    <source>
        <dbReference type="EMBL" id="GCC21236.1"/>
    </source>
</evidence>
<name>A0A401RSY5_CHIPU</name>
<feature type="coiled-coil region" evidence="11">
    <location>
        <begin position="429"/>
        <end position="463"/>
    </location>
</feature>
<proteinExistence type="predicted"/>
<evidence type="ECO:0000256" key="7">
    <source>
        <dbReference type="ARBA" id="ARBA00022782"/>
    </source>
</evidence>
<dbReference type="GO" id="GO:0005634">
    <property type="term" value="C:nucleus"/>
    <property type="evidence" value="ECO:0007669"/>
    <property type="project" value="UniProtKB-SubCell"/>
</dbReference>